<evidence type="ECO:0000256" key="1">
    <source>
        <dbReference type="ARBA" id="ARBA00004633"/>
    </source>
</evidence>
<dbReference type="InterPro" id="IPR038358">
    <property type="entry name" value="VPS28_N_sf"/>
</dbReference>
<gene>
    <name evidence="8" type="ORF">O181_041946</name>
</gene>
<organism evidence="8 9">
    <name type="scientific">Austropuccinia psidii MF-1</name>
    <dbReference type="NCBI Taxonomy" id="1389203"/>
    <lineage>
        <taxon>Eukaryota</taxon>
        <taxon>Fungi</taxon>
        <taxon>Dikarya</taxon>
        <taxon>Basidiomycota</taxon>
        <taxon>Pucciniomycotina</taxon>
        <taxon>Pucciniomycetes</taxon>
        <taxon>Pucciniales</taxon>
        <taxon>Sphaerophragmiaceae</taxon>
        <taxon>Austropuccinia</taxon>
    </lineage>
</organism>
<evidence type="ECO:0000313" key="8">
    <source>
        <dbReference type="EMBL" id="MBW0502231.1"/>
    </source>
</evidence>
<dbReference type="Pfam" id="PF03997">
    <property type="entry name" value="VPS28"/>
    <property type="match status" value="1"/>
</dbReference>
<evidence type="ECO:0008006" key="10">
    <source>
        <dbReference type="Google" id="ProtNLM"/>
    </source>
</evidence>
<dbReference type="SUPFAM" id="SSF140427">
    <property type="entry name" value="VPS28 C-terminal domain-like"/>
    <property type="match status" value="1"/>
</dbReference>
<reference evidence="8" key="1">
    <citation type="submission" date="2021-03" db="EMBL/GenBank/DDBJ databases">
        <title>Draft genome sequence of rust myrtle Austropuccinia psidii MF-1, a brazilian biotype.</title>
        <authorList>
            <person name="Quecine M.C."/>
            <person name="Pachon D.M.R."/>
            <person name="Bonatelli M.L."/>
            <person name="Correr F.H."/>
            <person name="Franceschini L.M."/>
            <person name="Leite T.F."/>
            <person name="Margarido G.R.A."/>
            <person name="Almeida C.A."/>
            <person name="Ferrarezi J.A."/>
            <person name="Labate C.A."/>
        </authorList>
    </citation>
    <scope>NUCLEOTIDE SEQUENCE</scope>
    <source>
        <strain evidence="8">MF-1</strain>
    </source>
</reference>
<keyword evidence="3" id="KW-0967">Endosome</keyword>
<dbReference type="InterPro" id="IPR017899">
    <property type="entry name" value="VPS28_C"/>
</dbReference>
<comment type="subcellular location">
    <subcellularLocation>
        <location evidence="1">Late endosome membrane</location>
        <topology evidence="1">Peripheral membrane protein</topology>
    </subcellularLocation>
</comment>
<dbReference type="Gene3D" id="1.20.1440.200">
    <property type="match status" value="1"/>
</dbReference>
<dbReference type="GO" id="GO:0031902">
    <property type="term" value="C:late endosome membrane"/>
    <property type="evidence" value="ECO:0007669"/>
    <property type="project" value="UniProtKB-SubCell"/>
</dbReference>
<dbReference type="GO" id="GO:0043328">
    <property type="term" value="P:protein transport to vacuole involved in ubiquitin-dependent protein catabolic process via the multivesicular body sorting pathway"/>
    <property type="evidence" value="ECO:0007669"/>
    <property type="project" value="TreeGrafter"/>
</dbReference>
<dbReference type="PANTHER" id="PTHR12937">
    <property type="entry name" value="VACUOLAR PROTEIN SORTING 28, ISOFORM 2 VPS28"/>
    <property type="match status" value="1"/>
</dbReference>
<dbReference type="AlphaFoldDB" id="A0A9Q3DDY5"/>
<evidence type="ECO:0000256" key="2">
    <source>
        <dbReference type="ARBA" id="ARBA00022448"/>
    </source>
</evidence>
<dbReference type="PROSITE" id="PS51310">
    <property type="entry name" value="VPS28_C"/>
    <property type="match status" value="1"/>
</dbReference>
<dbReference type="EMBL" id="AVOT02016710">
    <property type="protein sequence ID" value="MBW0502231.1"/>
    <property type="molecule type" value="Genomic_DNA"/>
</dbReference>
<dbReference type="GO" id="GO:0000813">
    <property type="term" value="C:ESCRT I complex"/>
    <property type="evidence" value="ECO:0007669"/>
    <property type="project" value="InterPro"/>
</dbReference>
<dbReference type="PANTHER" id="PTHR12937:SF0">
    <property type="entry name" value="VACUOLAR PROTEIN SORTING-ASSOCIATED PROTEIN 28 HOMOLOG"/>
    <property type="match status" value="1"/>
</dbReference>
<proteinExistence type="inferred from homology"/>
<dbReference type="GO" id="GO:0044877">
    <property type="term" value="F:protein-containing complex binding"/>
    <property type="evidence" value="ECO:0007669"/>
    <property type="project" value="TreeGrafter"/>
</dbReference>
<dbReference type="Gene3D" id="1.20.120.1130">
    <property type="match status" value="1"/>
</dbReference>
<feature type="domain" description="VPS28 N-terminal" evidence="7">
    <location>
        <begin position="95"/>
        <end position="201"/>
    </location>
</feature>
<dbReference type="Proteomes" id="UP000765509">
    <property type="component" value="Unassembled WGS sequence"/>
</dbReference>
<comment type="similarity">
    <text evidence="5">Belongs to the VPS28 family.</text>
</comment>
<accession>A0A9Q3DDY5</accession>
<evidence type="ECO:0000256" key="3">
    <source>
        <dbReference type="ARBA" id="ARBA00022753"/>
    </source>
</evidence>
<dbReference type="OrthoDB" id="2671at2759"/>
<dbReference type="InterPro" id="IPR037202">
    <property type="entry name" value="ESCRT_assembly_dom"/>
</dbReference>
<evidence type="ECO:0000259" key="6">
    <source>
        <dbReference type="PROSITE" id="PS51310"/>
    </source>
</evidence>
<evidence type="ECO:0000256" key="5">
    <source>
        <dbReference type="PROSITE-ProRule" id="PRU00642"/>
    </source>
</evidence>
<dbReference type="InterPro" id="IPR007143">
    <property type="entry name" value="Vps28"/>
</dbReference>
<protein>
    <recommendedName>
        <fullName evidence="10">ESCRT-I complex subunit VPS28</fullName>
    </recommendedName>
</protein>
<name>A0A9Q3DDY5_9BASI</name>
<evidence type="ECO:0000256" key="4">
    <source>
        <dbReference type="ARBA" id="ARBA00022927"/>
    </source>
</evidence>
<dbReference type="PROSITE" id="PS51313">
    <property type="entry name" value="VPS28_N"/>
    <property type="match status" value="1"/>
</dbReference>
<dbReference type="InterPro" id="IPR037206">
    <property type="entry name" value="VPS28_C_sf"/>
</dbReference>
<dbReference type="InterPro" id="IPR017898">
    <property type="entry name" value="VPS28_N"/>
</dbReference>
<feature type="domain" description="VPS28 C-terminal" evidence="6">
    <location>
        <begin position="211"/>
        <end position="306"/>
    </location>
</feature>
<keyword evidence="2 5" id="KW-0813">Transport</keyword>
<evidence type="ECO:0000313" key="9">
    <source>
        <dbReference type="Proteomes" id="UP000765509"/>
    </source>
</evidence>
<comment type="caution">
    <text evidence="8">The sequence shown here is derived from an EMBL/GenBank/DDBJ whole genome shotgun (WGS) entry which is preliminary data.</text>
</comment>
<keyword evidence="9" id="KW-1185">Reference proteome</keyword>
<sequence length="306" mass="34830">MVLIDWLRLVKEIQKNLATHQSAKICPLNKIATEFSSKSHSGPARPFTVSGHSCGPAQVARCRRQGRRRHTKRIRCPIPPSEKGHRDIGTLSFGEVEMAINLDEEFKLYSTNADREKYDNLATLYSIILSLEYLERAYVRDSITQAQYTPACGRLLGHLKTLLNLVGGDLKWIQQFMSEFRMDCPAATNRIRVGIPATVEHSSEETAESAKAARGVAETTQNFITFMDALKLKLRAKDQLHPLLSELMVGYSKFPKSQEWEGRPKILHWLITLNSMRASDEITEEQSRQILFDIDAAYQEFYKSLN</sequence>
<keyword evidence="4 5" id="KW-0653">Protein transport</keyword>
<dbReference type="SUPFAM" id="SSF140111">
    <property type="entry name" value="Endosomal sorting complex assembly domain"/>
    <property type="match status" value="1"/>
</dbReference>
<dbReference type="FunFam" id="1.20.120.1130:FF:000001">
    <property type="entry name" value="Vacuolar protein sorting-associated protein 28 homolog"/>
    <property type="match status" value="1"/>
</dbReference>
<evidence type="ECO:0000259" key="7">
    <source>
        <dbReference type="PROSITE" id="PS51313"/>
    </source>
</evidence>